<organism evidence="2 3">
    <name type="scientific">Magallana gigas</name>
    <name type="common">Pacific oyster</name>
    <name type="synonym">Crassostrea gigas</name>
    <dbReference type="NCBI Taxonomy" id="29159"/>
    <lineage>
        <taxon>Eukaryota</taxon>
        <taxon>Metazoa</taxon>
        <taxon>Spiralia</taxon>
        <taxon>Lophotrochozoa</taxon>
        <taxon>Mollusca</taxon>
        <taxon>Bivalvia</taxon>
        <taxon>Autobranchia</taxon>
        <taxon>Pteriomorphia</taxon>
        <taxon>Ostreida</taxon>
        <taxon>Ostreoidea</taxon>
        <taxon>Ostreidae</taxon>
        <taxon>Magallana</taxon>
    </lineage>
</organism>
<dbReference type="OrthoDB" id="6130544at2759"/>
<protein>
    <submittedName>
        <fullName evidence="2">Uncharacterized protein</fullName>
    </submittedName>
</protein>
<reference evidence="2" key="1">
    <citation type="submission" date="2022-08" db="UniProtKB">
        <authorList>
            <consortium name="EnsemblMetazoa"/>
        </authorList>
    </citation>
    <scope>IDENTIFICATION</scope>
    <source>
        <strain evidence="2">05x7-T-G4-1.051#20</strain>
    </source>
</reference>
<name>A0A8W8J1J4_MAGGI</name>
<feature type="signal peptide" evidence="1">
    <location>
        <begin position="1"/>
        <end position="18"/>
    </location>
</feature>
<evidence type="ECO:0000256" key="1">
    <source>
        <dbReference type="SAM" id="SignalP"/>
    </source>
</evidence>
<accession>A0A8W8J1J4</accession>
<dbReference type="OMA" id="WSPMTAT"/>
<keyword evidence="3" id="KW-1185">Reference proteome</keyword>
<dbReference type="AlphaFoldDB" id="A0A8W8J1J4"/>
<dbReference type="Proteomes" id="UP000005408">
    <property type="component" value="Unassembled WGS sequence"/>
</dbReference>
<proteinExistence type="predicted"/>
<dbReference type="EnsemblMetazoa" id="G16846.1">
    <property type="protein sequence ID" value="G16846.1:cds"/>
    <property type="gene ID" value="G16846"/>
</dbReference>
<evidence type="ECO:0000313" key="2">
    <source>
        <dbReference type="EnsemblMetazoa" id="G16846.2:cds"/>
    </source>
</evidence>
<evidence type="ECO:0000313" key="3">
    <source>
        <dbReference type="Proteomes" id="UP000005408"/>
    </source>
</evidence>
<feature type="chain" id="PRO_5042430946" evidence="1">
    <location>
        <begin position="19"/>
        <end position="350"/>
    </location>
</feature>
<keyword evidence="1" id="KW-0732">Signal</keyword>
<dbReference type="EnsemblMetazoa" id="G16846.2">
    <property type="protein sequence ID" value="G16846.2:cds"/>
    <property type="gene ID" value="G16846"/>
</dbReference>
<sequence>MLLLQTLLCLTVFQGILSQYCDITSANKCWSPMTATLGDLIPGPTSSIIPPAVKVYSVCSGLNKVFTCMENKMAACSPDDRLLYDTATSSAMFLCTKGKQGYIDHAQCLFSESSHQAMNTCTSDAISLIKTLIFSVNDLADLKVMSKELCGLASTVRSCLFDTAQENCGRPAASYLQQYMDATIEPFSKFLSCPPPKSDTKYLPLEGIVSVENGMVNPFDINTISPEALTPSKIQVDRVPSTTLGSPPLSDQTDGLSVVPTCDRYCFVYQHNLPTSIKQGYDDWCEVNCRQGFCPPTSCTCNCNPTPRRLVCEAMDLRFGQSSVGSQWCTSVCQQGFCPKHYCRCRVVLE</sequence>